<proteinExistence type="predicted"/>
<protein>
    <submittedName>
        <fullName evidence="2">Uncharacterized protein</fullName>
    </submittedName>
</protein>
<accession>A0A843W8J4</accession>
<comment type="caution">
    <text evidence="2">The sequence shown here is derived from an EMBL/GenBank/DDBJ whole genome shotgun (WGS) entry which is preliminary data.</text>
</comment>
<dbReference type="EMBL" id="NMUH01002524">
    <property type="protein sequence ID" value="MQM00524.1"/>
    <property type="molecule type" value="Genomic_DNA"/>
</dbReference>
<organism evidence="2 3">
    <name type="scientific">Colocasia esculenta</name>
    <name type="common">Wild taro</name>
    <name type="synonym">Arum esculentum</name>
    <dbReference type="NCBI Taxonomy" id="4460"/>
    <lineage>
        <taxon>Eukaryota</taxon>
        <taxon>Viridiplantae</taxon>
        <taxon>Streptophyta</taxon>
        <taxon>Embryophyta</taxon>
        <taxon>Tracheophyta</taxon>
        <taxon>Spermatophyta</taxon>
        <taxon>Magnoliopsida</taxon>
        <taxon>Liliopsida</taxon>
        <taxon>Araceae</taxon>
        <taxon>Aroideae</taxon>
        <taxon>Colocasieae</taxon>
        <taxon>Colocasia</taxon>
    </lineage>
</organism>
<name>A0A843W8J4_COLES</name>
<gene>
    <name evidence="2" type="ORF">Taro_033258</name>
</gene>
<evidence type="ECO:0000313" key="2">
    <source>
        <dbReference type="EMBL" id="MQM00524.1"/>
    </source>
</evidence>
<feature type="compositionally biased region" description="Basic and acidic residues" evidence="1">
    <location>
        <begin position="30"/>
        <end position="42"/>
    </location>
</feature>
<feature type="region of interest" description="Disordered" evidence="1">
    <location>
        <begin position="1"/>
        <end position="62"/>
    </location>
</feature>
<dbReference type="Proteomes" id="UP000652761">
    <property type="component" value="Unassembled WGS sequence"/>
</dbReference>
<reference evidence="2" key="1">
    <citation type="submission" date="2017-07" db="EMBL/GenBank/DDBJ databases">
        <title>Taro Niue Genome Assembly and Annotation.</title>
        <authorList>
            <person name="Atibalentja N."/>
            <person name="Keating K."/>
            <person name="Fields C.J."/>
        </authorList>
    </citation>
    <scope>NUCLEOTIDE SEQUENCE</scope>
    <source>
        <strain evidence="2">Niue_2</strain>
        <tissue evidence="2">Leaf</tissue>
    </source>
</reference>
<evidence type="ECO:0000313" key="3">
    <source>
        <dbReference type="Proteomes" id="UP000652761"/>
    </source>
</evidence>
<sequence length="116" mass="13022">MMETTPKRGVSRVRRDPSGTRYRFPRRGYKGTDEYQDQRQALKEPMSTKTKNSQKDDPMISESRNSGIDIILSNPRPHRVSFLCESATNSSAPCESAALICSGMTPKSQRNGVKLL</sequence>
<keyword evidence="3" id="KW-1185">Reference proteome</keyword>
<evidence type="ECO:0000256" key="1">
    <source>
        <dbReference type="SAM" id="MobiDB-lite"/>
    </source>
</evidence>
<dbReference type="AlphaFoldDB" id="A0A843W8J4"/>